<feature type="region of interest" description="Disordered" evidence="1">
    <location>
        <begin position="1"/>
        <end position="64"/>
    </location>
</feature>
<reference evidence="2" key="1">
    <citation type="submission" date="2020-02" db="EMBL/GenBank/DDBJ databases">
        <authorList>
            <person name="Meier V. D."/>
        </authorList>
    </citation>
    <scope>NUCLEOTIDE SEQUENCE</scope>
    <source>
        <strain evidence="2">AVDCRST_MAG49</strain>
    </source>
</reference>
<evidence type="ECO:0000313" key="2">
    <source>
        <dbReference type="EMBL" id="CAA9567976.1"/>
    </source>
</evidence>
<sequence>MDPRTDQPGDLVTGGATSLGSGASAAGFETPLLVEDTSGGGSPSGESQPSGQGEGGGGVAGKVSDLADKTGVAGLVEKTGAADIAGKVGEKVSGAASGGFDVKAQITQRPMVALGVGLLGGFLLGGRRGSGGGSQGSGRGGNSGGGSRHSASAYASQDRPPYVEGSATAYKSSQGMSGGLQGGLASAMKQSGLDETLNKAVGSLFATVNDRARTSIGQSLPGFEERLTARQADGGKSGGGKSGGGSGGQGTA</sequence>
<feature type="compositionally biased region" description="Gly residues" evidence="1">
    <location>
        <begin position="235"/>
        <end position="252"/>
    </location>
</feature>
<proteinExistence type="predicted"/>
<protein>
    <submittedName>
        <fullName evidence="2">Uncharacterized protein</fullName>
    </submittedName>
</protein>
<dbReference type="AlphaFoldDB" id="A0A6J4V2X7"/>
<feature type="compositionally biased region" description="Low complexity" evidence="1">
    <location>
        <begin position="13"/>
        <end position="27"/>
    </location>
</feature>
<feature type="compositionally biased region" description="Gly residues" evidence="1">
    <location>
        <begin position="129"/>
        <end position="147"/>
    </location>
</feature>
<dbReference type="EMBL" id="CADCWG010000218">
    <property type="protein sequence ID" value="CAA9567976.1"/>
    <property type="molecule type" value="Genomic_DNA"/>
</dbReference>
<accession>A0A6J4V2X7</accession>
<gene>
    <name evidence="2" type="ORF">AVDCRST_MAG49-3193</name>
</gene>
<feature type="region of interest" description="Disordered" evidence="1">
    <location>
        <begin position="216"/>
        <end position="252"/>
    </location>
</feature>
<organism evidence="2">
    <name type="scientific">uncultured Thermomicrobiales bacterium</name>
    <dbReference type="NCBI Taxonomy" id="1645740"/>
    <lineage>
        <taxon>Bacteria</taxon>
        <taxon>Pseudomonadati</taxon>
        <taxon>Thermomicrobiota</taxon>
        <taxon>Thermomicrobia</taxon>
        <taxon>Thermomicrobiales</taxon>
        <taxon>environmental samples</taxon>
    </lineage>
</organism>
<evidence type="ECO:0000256" key="1">
    <source>
        <dbReference type="SAM" id="MobiDB-lite"/>
    </source>
</evidence>
<feature type="region of interest" description="Disordered" evidence="1">
    <location>
        <begin position="129"/>
        <end position="184"/>
    </location>
</feature>
<name>A0A6J4V2X7_9BACT</name>